<gene>
    <name evidence="2" type="ORF">LtaPh_2202400</name>
</gene>
<evidence type="ECO:0000313" key="2">
    <source>
        <dbReference type="EMBL" id="GET88493.1"/>
    </source>
</evidence>
<dbReference type="Proteomes" id="UP000419144">
    <property type="component" value="Unassembled WGS sequence"/>
</dbReference>
<sequence length="327" mass="34000">MSAHITEEHGVLLPDTQLEHHEQQEQPRPEREPSSVSTEVHTDKTASLSPVAKRHRLEKQAPKEVTAAATCAISLDDDADLESAARASATVALQEDLASPVDLLACGTSGGVDVSCSTLCVDADVTGVSDETLAGSDRATDPACAEKCEVAPSTCNEETPNQAQYPKVMPHTESEDAPEQLLPTVGGNAEAPPVCLSTNEGTVASLPPAPAVTLTNFSGAEKSDGGVTARHCDTADDASAPHFHSERGVSISTETEPTGDTSTRTEIPFPNPEDGENGLLQPSRLSEAGTPPPSLSAVDKHPRATGKHLTFADEAASESSTARFSPA</sequence>
<feature type="compositionally biased region" description="Polar residues" evidence="1">
    <location>
        <begin position="317"/>
        <end position="327"/>
    </location>
</feature>
<keyword evidence="3" id="KW-1185">Reference proteome</keyword>
<dbReference type="VEuPathDB" id="TriTrypDB:LtaPh_2202400"/>
<accession>A0A640KG16</accession>
<dbReference type="OrthoDB" id="265402at2759"/>
<proteinExistence type="predicted"/>
<reference evidence="2" key="1">
    <citation type="submission" date="2019-11" db="EMBL/GenBank/DDBJ databases">
        <title>Leishmania tarentolae CDS.</title>
        <authorList>
            <person name="Goto Y."/>
            <person name="Yamagishi J."/>
        </authorList>
    </citation>
    <scope>NUCLEOTIDE SEQUENCE [LARGE SCALE GENOMIC DNA]</scope>
    <source>
        <strain evidence="2">Parrot Tar II</strain>
    </source>
</reference>
<name>A0A640KG16_LEITA</name>
<feature type="region of interest" description="Disordered" evidence="1">
    <location>
        <begin position="222"/>
        <end position="327"/>
    </location>
</feature>
<feature type="compositionally biased region" description="Polar residues" evidence="1">
    <location>
        <begin position="250"/>
        <end position="265"/>
    </location>
</feature>
<organism evidence="2 3">
    <name type="scientific">Leishmania tarentolae</name>
    <name type="common">Sauroleishmania tarentolae</name>
    <dbReference type="NCBI Taxonomy" id="5689"/>
    <lineage>
        <taxon>Eukaryota</taxon>
        <taxon>Discoba</taxon>
        <taxon>Euglenozoa</taxon>
        <taxon>Kinetoplastea</taxon>
        <taxon>Metakinetoplastina</taxon>
        <taxon>Trypanosomatida</taxon>
        <taxon>Trypanosomatidae</taxon>
        <taxon>Leishmaniinae</taxon>
        <taxon>Leishmania</taxon>
        <taxon>lizard Leishmania</taxon>
    </lineage>
</organism>
<protein>
    <submittedName>
        <fullName evidence="2">Uncharacterized protein</fullName>
    </submittedName>
</protein>
<feature type="compositionally biased region" description="Basic and acidic residues" evidence="1">
    <location>
        <begin position="17"/>
        <end position="33"/>
    </location>
</feature>
<feature type="region of interest" description="Disordered" evidence="1">
    <location>
        <begin position="1"/>
        <end position="63"/>
    </location>
</feature>
<dbReference type="EMBL" id="BLBS01000029">
    <property type="protein sequence ID" value="GET88493.1"/>
    <property type="molecule type" value="Genomic_DNA"/>
</dbReference>
<comment type="caution">
    <text evidence="2">The sequence shown here is derived from an EMBL/GenBank/DDBJ whole genome shotgun (WGS) entry which is preliminary data.</text>
</comment>
<evidence type="ECO:0000313" key="3">
    <source>
        <dbReference type="Proteomes" id="UP000419144"/>
    </source>
</evidence>
<evidence type="ECO:0000256" key="1">
    <source>
        <dbReference type="SAM" id="MobiDB-lite"/>
    </source>
</evidence>
<feature type="compositionally biased region" description="Basic and acidic residues" evidence="1">
    <location>
        <begin position="1"/>
        <end position="10"/>
    </location>
</feature>
<feature type="region of interest" description="Disordered" evidence="1">
    <location>
        <begin position="171"/>
        <end position="196"/>
    </location>
</feature>
<dbReference type="AlphaFoldDB" id="A0A640KG16"/>